<dbReference type="AlphaFoldDB" id="A0A6N7XKL7"/>
<gene>
    <name evidence="5" type="ORF">FYJ65_03885</name>
</gene>
<name>A0A6N7XKL7_9FIRM</name>
<proteinExistence type="inferred from homology"/>
<dbReference type="GO" id="GO:0006520">
    <property type="term" value="P:amino acid metabolic process"/>
    <property type="evidence" value="ECO:0007669"/>
    <property type="project" value="InterPro"/>
</dbReference>
<sequence length="342" mass="38776">MLSFENDYSEGAHSRILKRLVSTDLQQVTGYGNDPFCEEARIRIRQAIGVPDADIYFLSGGTQTNQVVIDTMLKPYEGVIAAETGHVSVHEAGAIEYSGHKVLTVPMHNGGKVNPMEVKNLIEDFYQDGNHEHMVFPGMLYISQPTEYGALYTRRELEALSLICRKYKIPLYLDGARLGYALASHENNVTLSDIARLTDVFYIGGTKVGALCGEALVFTKHNTPPHFVTQIKQHGALIAKGRLLGIQFAELFRDNLYYKLGQNAIETAEMLKMVLHEKKYSFYFESPTNQQFVIIDNRKMEALRQKVVFSYMQKYDDTHSVIRFCTSWATKPEQVFRLAELL</sequence>
<keyword evidence="3" id="KW-0663">Pyridoxal phosphate</keyword>
<feature type="domain" description="Aromatic amino acid beta-eliminating lyase/threonine aldolase" evidence="4">
    <location>
        <begin position="31"/>
        <end position="293"/>
    </location>
</feature>
<dbReference type="InterPro" id="IPR015421">
    <property type="entry name" value="PyrdxlP-dep_Trfase_major"/>
</dbReference>
<accession>A0A6N7XKL7</accession>
<comment type="cofactor">
    <cofactor evidence="1">
        <name>pyridoxal 5'-phosphate</name>
        <dbReference type="ChEBI" id="CHEBI:597326"/>
    </cofactor>
</comment>
<organism evidence="5 6">
    <name type="scientific">Mogibacterium kristiansenii</name>
    <dbReference type="NCBI Taxonomy" id="2606708"/>
    <lineage>
        <taxon>Bacteria</taxon>
        <taxon>Bacillati</taxon>
        <taxon>Bacillota</taxon>
        <taxon>Clostridia</taxon>
        <taxon>Peptostreptococcales</taxon>
        <taxon>Anaerovoracaceae</taxon>
        <taxon>Mogibacterium</taxon>
    </lineage>
</organism>
<dbReference type="GO" id="GO:0016829">
    <property type="term" value="F:lyase activity"/>
    <property type="evidence" value="ECO:0007669"/>
    <property type="project" value="InterPro"/>
</dbReference>
<evidence type="ECO:0000256" key="3">
    <source>
        <dbReference type="ARBA" id="ARBA00022898"/>
    </source>
</evidence>
<dbReference type="SUPFAM" id="SSF53383">
    <property type="entry name" value="PLP-dependent transferases"/>
    <property type="match status" value="1"/>
</dbReference>
<comment type="caution">
    <text evidence="5">The sequence shown here is derived from an EMBL/GenBank/DDBJ whole genome shotgun (WGS) entry which is preliminary data.</text>
</comment>
<dbReference type="Gene3D" id="3.90.1150.10">
    <property type="entry name" value="Aspartate Aminotransferase, domain 1"/>
    <property type="match status" value="1"/>
</dbReference>
<reference evidence="5 6" key="1">
    <citation type="submission" date="2019-08" db="EMBL/GenBank/DDBJ databases">
        <title>In-depth cultivation of the pig gut microbiome towards novel bacterial diversity and tailored functional studies.</title>
        <authorList>
            <person name="Wylensek D."/>
            <person name="Hitch T.C.A."/>
            <person name="Clavel T."/>
        </authorList>
    </citation>
    <scope>NUCLEOTIDE SEQUENCE [LARGE SCALE GENOMIC DNA]</scope>
    <source>
        <strain evidence="5 6">WCA-MUC-591-APC-4B</strain>
    </source>
</reference>
<dbReference type="PANTHER" id="PTHR48097">
    <property type="entry name" value="L-THREONINE ALDOLASE-RELATED"/>
    <property type="match status" value="1"/>
</dbReference>
<keyword evidence="5" id="KW-0808">Transferase</keyword>
<dbReference type="GO" id="GO:0008483">
    <property type="term" value="F:transaminase activity"/>
    <property type="evidence" value="ECO:0007669"/>
    <property type="project" value="UniProtKB-KW"/>
</dbReference>
<dbReference type="EMBL" id="VUNA01000005">
    <property type="protein sequence ID" value="MST70486.1"/>
    <property type="molecule type" value="Genomic_DNA"/>
</dbReference>
<dbReference type="PANTHER" id="PTHR48097:SF5">
    <property type="entry name" value="LOW SPECIFICITY L-THREONINE ALDOLASE"/>
    <property type="match status" value="1"/>
</dbReference>
<comment type="similarity">
    <text evidence="2">Belongs to the threonine aldolase family.</text>
</comment>
<evidence type="ECO:0000313" key="6">
    <source>
        <dbReference type="Proteomes" id="UP000469424"/>
    </source>
</evidence>
<dbReference type="Gene3D" id="3.40.640.10">
    <property type="entry name" value="Type I PLP-dependent aspartate aminotransferase-like (Major domain)"/>
    <property type="match status" value="1"/>
</dbReference>
<evidence type="ECO:0000259" key="4">
    <source>
        <dbReference type="Pfam" id="PF01212"/>
    </source>
</evidence>
<dbReference type="InterPro" id="IPR015422">
    <property type="entry name" value="PyrdxlP-dep_Trfase_small"/>
</dbReference>
<keyword evidence="5" id="KW-0032">Aminotransferase</keyword>
<dbReference type="RefSeq" id="WP_154554050.1">
    <property type="nucleotide sequence ID" value="NZ_JAQXUZ010000011.1"/>
</dbReference>
<evidence type="ECO:0000313" key="5">
    <source>
        <dbReference type="EMBL" id="MST70486.1"/>
    </source>
</evidence>
<dbReference type="InterPro" id="IPR001597">
    <property type="entry name" value="ArAA_b-elim_lyase/Thr_aldolase"/>
</dbReference>
<evidence type="ECO:0000256" key="1">
    <source>
        <dbReference type="ARBA" id="ARBA00001933"/>
    </source>
</evidence>
<keyword evidence="6" id="KW-1185">Reference proteome</keyword>
<evidence type="ECO:0000256" key="2">
    <source>
        <dbReference type="ARBA" id="ARBA00006966"/>
    </source>
</evidence>
<dbReference type="InterPro" id="IPR015424">
    <property type="entry name" value="PyrdxlP-dep_Trfase"/>
</dbReference>
<dbReference type="Pfam" id="PF01212">
    <property type="entry name" value="Beta_elim_lyase"/>
    <property type="match status" value="1"/>
</dbReference>
<dbReference type="Proteomes" id="UP000469424">
    <property type="component" value="Unassembled WGS sequence"/>
</dbReference>
<protein>
    <submittedName>
        <fullName evidence="5">Aminotransferase class V-fold PLP-dependent enzyme</fullName>
    </submittedName>
</protein>